<dbReference type="Proteomes" id="UP001370758">
    <property type="component" value="Unassembled WGS sequence"/>
</dbReference>
<gene>
    <name evidence="2" type="ORF">TWF481_002426</name>
</gene>
<proteinExistence type="predicted"/>
<dbReference type="EMBL" id="JAVHJL010000011">
    <property type="protein sequence ID" value="KAK6496406.1"/>
    <property type="molecule type" value="Genomic_DNA"/>
</dbReference>
<sequence length="250" mass="29814">MVCQLPPTEPTISTHPHEPWTPNPPTRLPSRYLPYEAFILACPSSPNYIRDTVFPAATLRKRSPPSVTLRIDHDPGSSPRQFHCLVYGWRWMVFDTLTGSLEDQYRLALNIPSAPNYDPSRNEYGVPWTDEMRKKMFGKRWMYRGWRGNLVHKCQDIKKKWTDKAKSTFGEKVDEDEPELWWAENGHCMANFKVDDIFFEDWRRWRTRTGRVWKSVYIPCPCVDCKYLRRREAHGYYGRVPKYTYAYHRR</sequence>
<reference evidence="2 3" key="1">
    <citation type="submission" date="2023-08" db="EMBL/GenBank/DDBJ databases">
        <authorList>
            <person name="Palmer J.M."/>
        </authorList>
    </citation>
    <scope>NUCLEOTIDE SEQUENCE [LARGE SCALE GENOMIC DNA]</scope>
    <source>
        <strain evidence="2 3">TWF481</strain>
    </source>
</reference>
<evidence type="ECO:0000256" key="1">
    <source>
        <dbReference type="SAM" id="MobiDB-lite"/>
    </source>
</evidence>
<comment type="caution">
    <text evidence="2">The sequence shown here is derived from an EMBL/GenBank/DDBJ whole genome shotgun (WGS) entry which is preliminary data.</text>
</comment>
<protein>
    <submittedName>
        <fullName evidence="2">Uncharacterized protein</fullName>
    </submittedName>
</protein>
<name>A0AAV9VV17_9PEZI</name>
<evidence type="ECO:0000313" key="2">
    <source>
        <dbReference type="EMBL" id="KAK6496406.1"/>
    </source>
</evidence>
<evidence type="ECO:0000313" key="3">
    <source>
        <dbReference type="Proteomes" id="UP001370758"/>
    </source>
</evidence>
<dbReference type="AlphaFoldDB" id="A0AAV9VV17"/>
<keyword evidence="3" id="KW-1185">Reference proteome</keyword>
<organism evidence="2 3">
    <name type="scientific">Arthrobotrys musiformis</name>
    <dbReference type="NCBI Taxonomy" id="47236"/>
    <lineage>
        <taxon>Eukaryota</taxon>
        <taxon>Fungi</taxon>
        <taxon>Dikarya</taxon>
        <taxon>Ascomycota</taxon>
        <taxon>Pezizomycotina</taxon>
        <taxon>Orbiliomycetes</taxon>
        <taxon>Orbiliales</taxon>
        <taxon>Orbiliaceae</taxon>
        <taxon>Arthrobotrys</taxon>
    </lineage>
</organism>
<accession>A0AAV9VV17</accession>
<feature type="region of interest" description="Disordered" evidence="1">
    <location>
        <begin position="1"/>
        <end position="25"/>
    </location>
</feature>